<dbReference type="PANTHER" id="PTHR30055:SF234">
    <property type="entry name" value="HTH-TYPE TRANSCRIPTIONAL REGULATOR BETI"/>
    <property type="match status" value="1"/>
</dbReference>
<dbReference type="SUPFAM" id="SSF46689">
    <property type="entry name" value="Homeodomain-like"/>
    <property type="match status" value="1"/>
</dbReference>
<feature type="compositionally biased region" description="Basic and acidic residues" evidence="5">
    <location>
        <begin position="33"/>
        <end position="56"/>
    </location>
</feature>
<dbReference type="PANTHER" id="PTHR30055">
    <property type="entry name" value="HTH-TYPE TRANSCRIPTIONAL REGULATOR RUTR"/>
    <property type="match status" value="1"/>
</dbReference>
<organism evidence="7 8">
    <name type="scientific">Actinoplanes regularis</name>
    <dbReference type="NCBI Taxonomy" id="52697"/>
    <lineage>
        <taxon>Bacteria</taxon>
        <taxon>Bacillati</taxon>
        <taxon>Actinomycetota</taxon>
        <taxon>Actinomycetes</taxon>
        <taxon>Micromonosporales</taxon>
        <taxon>Micromonosporaceae</taxon>
        <taxon>Actinoplanes</taxon>
    </lineage>
</organism>
<keyword evidence="8" id="KW-1185">Reference proteome</keyword>
<keyword evidence="1" id="KW-0805">Transcription regulation</keyword>
<dbReference type="EMBL" id="FZNR01000002">
    <property type="protein sequence ID" value="SNR46017.1"/>
    <property type="molecule type" value="Genomic_DNA"/>
</dbReference>
<dbReference type="SUPFAM" id="SSF48498">
    <property type="entry name" value="Tetracyclin repressor-like, C-terminal domain"/>
    <property type="match status" value="1"/>
</dbReference>
<dbReference type="RefSeq" id="WP_218827160.1">
    <property type="nucleotide sequence ID" value="NZ_BOMU01000023.1"/>
</dbReference>
<reference evidence="7 8" key="1">
    <citation type="submission" date="2017-06" db="EMBL/GenBank/DDBJ databases">
        <authorList>
            <person name="Kim H.J."/>
            <person name="Triplett B.A."/>
        </authorList>
    </citation>
    <scope>NUCLEOTIDE SEQUENCE [LARGE SCALE GENOMIC DNA]</scope>
    <source>
        <strain evidence="7 8">DSM 43151</strain>
    </source>
</reference>
<dbReference type="PRINTS" id="PR00455">
    <property type="entry name" value="HTHTETR"/>
</dbReference>
<sequence>METERPVTRQGFHSDPDGSEEPRFHGDPGSQEPRFHGDATREEGDPDPGVREEPRFHGQVGLRKLQAAQTGAELKAAAIRVFERVGYLNAKITDITAEAGRATGSFYKHFASKEALLEALLADLLAEGDANAELPGHGTDFRDRDAIRWHVAAFWSVYRRHRVVMVALQQAALVSEAFAQRSREMLAPDLGHIVDHLSKLRLPGDPLVSASLFAVTISGFASTWLSEASRPDLGRTLTDEEAIETLTTFLHGGLGGR</sequence>
<feature type="compositionally biased region" description="Basic and acidic residues" evidence="5">
    <location>
        <begin position="1"/>
        <end position="26"/>
    </location>
</feature>
<dbReference type="GO" id="GO:0003700">
    <property type="term" value="F:DNA-binding transcription factor activity"/>
    <property type="evidence" value="ECO:0007669"/>
    <property type="project" value="TreeGrafter"/>
</dbReference>
<evidence type="ECO:0000256" key="4">
    <source>
        <dbReference type="PROSITE-ProRule" id="PRU00335"/>
    </source>
</evidence>
<evidence type="ECO:0000256" key="2">
    <source>
        <dbReference type="ARBA" id="ARBA00023125"/>
    </source>
</evidence>
<keyword evidence="2 4" id="KW-0238">DNA-binding</keyword>
<dbReference type="GO" id="GO:0000976">
    <property type="term" value="F:transcription cis-regulatory region binding"/>
    <property type="evidence" value="ECO:0007669"/>
    <property type="project" value="TreeGrafter"/>
</dbReference>
<feature type="domain" description="HTH tetR-type" evidence="6">
    <location>
        <begin position="68"/>
        <end position="128"/>
    </location>
</feature>
<dbReference type="Pfam" id="PF00440">
    <property type="entry name" value="TetR_N"/>
    <property type="match status" value="1"/>
</dbReference>
<name>A0A238WHR5_9ACTN</name>
<gene>
    <name evidence="7" type="ORF">SAMN06264365_102551</name>
</gene>
<dbReference type="Gene3D" id="1.10.10.60">
    <property type="entry name" value="Homeodomain-like"/>
    <property type="match status" value="1"/>
</dbReference>
<dbReference type="InterPro" id="IPR036271">
    <property type="entry name" value="Tet_transcr_reg_TetR-rel_C_sf"/>
</dbReference>
<dbReference type="InterPro" id="IPR001647">
    <property type="entry name" value="HTH_TetR"/>
</dbReference>
<feature type="region of interest" description="Disordered" evidence="5">
    <location>
        <begin position="1"/>
        <end position="59"/>
    </location>
</feature>
<evidence type="ECO:0000259" key="6">
    <source>
        <dbReference type="PROSITE" id="PS50977"/>
    </source>
</evidence>
<evidence type="ECO:0000256" key="3">
    <source>
        <dbReference type="ARBA" id="ARBA00023163"/>
    </source>
</evidence>
<dbReference type="Proteomes" id="UP000198415">
    <property type="component" value="Unassembled WGS sequence"/>
</dbReference>
<dbReference type="InterPro" id="IPR009057">
    <property type="entry name" value="Homeodomain-like_sf"/>
</dbReference>
<evidence type="ECO:0000313" key="8">
    <source>
        <dbReference type="Proteomes" id="UP000198415"/>
    </source>
</evidence>
<dbReference type="InterPro" id="IPR050109">
    <property type="entry name" value="HTH-type_TetR-like_transc_reg"/>
</dbReference>
<keyword evidence="3" id="KW-0804">Transcription</keyword>
<evidence type="ECO:0000256" key="5">
    <source>
        <dbReference type="SAM" id="MobiDB-lite"/>
    </source>
</evidence>
<feature type="DNA-binding region" description="H-T-H motif" evidence="4">
    <location>
        <begin position="91"/>
        <end position="110"/>
    </location>
</feature>
<accession>A0A238WHR5</accession>
<protein>
    <submittedName>
        <fullName evidence="7">Transcriptional regulator, TetR family</fullName>
    </submittedName>
</protein>
<dbReference type="Gene3D" id="1.10.357.10">
    <property type="entry name" value="Tetracycline Repressor, domain 2"/>
    <property type="match status" value="1"/>
</dbReference>
<evidence type="ECO:0000256" key="1">
    <source>
        <dbReference type="ARBA" id="ARBA00023015"/>
    </source>
</evidence>
<dbReference type="AlphaFoldDB" id="A0A238WHR5"/>
<evidence type="ECO:0000313" key="7">
    <source>
        <dbReference type="EMBL" id="SNR46017.1"/>
    </source>
</evidence>
<dbReference type="PROSITE" id="PS50977">
    <property type="entry name" value="HTH_TETR_2"/>
    <property type="match status" value="1"/>
</dbReference>
<proteinExistence type="predicted"/>